<organism evidence="1 2">
    <name type="scientific">Plasmodium gonderi</name>
    <dbReference type="NCBI Taxonomy" id="77519"/>
    <lineage>
        <taxon>Eukaryota</taxon>
        <taxon>Sar</taxon>
        <taxon>Alveolata</taxon>
        <taxon>Apicomplexa</taxon>
        <taxon>Aconoidasida</taxon>
        <taxon>Haemosporida</taxon>
        <taxon>Plasmodiidae</taxon>
        <taxon>Plasmodium</taxon>
        <taxon>Plasmodium (Plasmodium)</taxon>
    </lineage>
</organism>
<protein>
    <submittedName>
        <fullName evidence="1">Variable surface protein</fullName>
    </submittedName>
</protein>
<keyword evidence="2" id="KW-1185">Reference proteome</keyword>
<evidence type="ECO:0000313" key="1">
    <source>
        <dbReference type="EMBL" id="GAW83985.1"/>
    </source>
</evidence>
<dbReference type="AlphaFoldDB" id="A0A1Y1JR62"/>
<dbReference type="EMBL" id="BDQF01000053">
    <property type="protein sequence ID" value="GAW83985.1"/>
    <property type="molecule type" value="Genomic_DNA"/>
</dbReference>
<comment type="caution">
    <text evidence="1">The sequence shown here is derived from an EMBL/GenBank/DDBJ whole genome shotgun (WGS) entry which is preliminary data.</text>
</comment>
<reference evidence="2" key="1">
    <citation type="submission" date="2017-04" db="EMBL/GenBank/DDBJ databases">
        <title>Plasmodium gonderi genome.</title>
        <authorList>
            <person name="Arisue N."/>
            <person name="Honma H."/>
            <person name="Kawai S."/>
            <person name="Tougan T."/>
            <person name="Tanabe K."/>
            <person name="Horii T."/>
        </authorList>
    </citation>
    <scope>NUCLEOTIDE SEQUENCE [LARGE SCALE GENOMIC DNA]</scope>
    <source>
        <strain evidence="2">ATCC 30045</strain>
    </source>
</reference>
<dbReference type="GeneID" id="39744793"/>
<dbReference type="Proteomes" id="UP000195521">
    <property type="component" value="Unassembled WGS sequence"/>
</dbReference>
<gene>
    <name evidence="1" type="ORF">PGO_000455</name>
</gene>
<dbReference type="RefSeq" id="XP_028546574.1">
    <property type="nucleotide sequence ID" value="XM_028690773.1"/>
</dbReference>
<name>A0A1Y1JR62_PLAGO</name>
<accession>A0A1Y1JR62</accession>
<evidence type="ECO:0000313" key="2">
    <source>
        <dbReference type="Proteomes" id="UP000195521"/>
    </source>
</evidence>
<proteinExistence type="predicted"/>
<sequence>MSSSIPLTIDFDFSGIFPTSIENFNIIEEQIGINYATDTFYKACIKINSEFNIWGDSFHSICVFLSNYLDRIKEKTSSDIKPYCRYFNYVLKNESKKFSNCIGEKQCYQKMIDVYERNKRTHMDKCKDDVIDLTDDIFTILNYLNSLYNNLKTLKNKSGACHSHSSCFNNYKDFLHKCNSVQNISLQEVKKIVEEAYKNYIPIDYDTSDALQDIRSSPGVSDHAPSLYSINSRKFTRSRLYLQQRIRMLKEIWNKKSKEDFTSESSFFCKYQEYIDKGMDISYNILEYS</sequence>